<dbReference type="Gene3D" id="3.90.120.10">
    <property type="entry name" value="DNA Methylase, subunit A, domain 2"/>
    <property type="match status" value="2"/>
</dbReference>
<dbReference type="GO" id="GO:0006346">
    <property type="term" value="P:DNA methylation-dependent constitutive heterochromatin formation"/>
    <property type="evidence" value="ECO:0007669"/>
    <property type="project" value="InterPro"/>
</dbReference>
<evidence type="ECO:0000256" key="7">
    <source>
        <dbReference type="ARBA" id="ARBA00023242"/>
    </source>
</evidence>
<dbReference type="InterPro" id="IPR029063">
    <property type="entry name" value="SAM-dependent_MTases_sf"/>
</dbReference>
<dbReference type="PANTHER" id="PTHR10629:SF52">
    <property type="entry name" value="DNA (CYTOSINE-5)-METHYLTRANSFERASE 1"/>
    <property type="match status" value="1"/>
</dbReference>
<dbReference type="PRINTS" id="PR00105">
    <property type="entry name" value="C5METTRFRASE"/>
</dbReference>
<name>A0A835DL61_TETSI</name>
<keyword evidence="3 8" id="KW-0808">Transferase</keyword>
<dbReference type="EC" id="2.1.1.37" evidence="8"/>
<dbReference type="Gene3D" id="3.40.50.150">
    <property type="entry name" value="Vaccinia Virus protein VP39"/>
    <property type="match status" value="1"/>
</dbReference>
<protein>
    <recommendedName>
        <fullName evidence="8">DNA (cytosine-5)-methyltransferase</fullName>
        <ecNumber evidence="8">2.1.1.37</ecNumber>
    </recommendedName>
</protein>
<evidence type="ECO:0000256" key="6">
    <source>
        <dbReference type="ARBA" id="ARBA00023125"/>
    </source>
</evidence>
<evidence type="ECO:0000256" key="2">
    <source>
        <dbReference type="ARBA" id="ARBA00022603"/>
    </source>
</evidence>
<dbReference type="InterPro" id="IPR001525">
    <property type="entry name" value="C5_MeTfrase"/>
</dbReference>
<accession>A0A835DL61</accession>
<dbReference type="CDD" id="cd04708">
    <property type="entry name" value="BAH_plantDCM_II"/>
    <property type="match status" value="1"/>
</dbReference>
<evidence type="ECO:0000259" key="12">
    <source>
        <dbReference type="PROSITE" id="PS51038"/>
    </source>
</evidence>
<dbReference type="PROSITE" id="PS00095">
    <property type="entry name" value="C5_MTASE_2"/>
    <property type="match status" value="1"/>
</dbReference>
<dbReference type="InterPro" id="IPR018117">
    <property type="entry name" value="C5_DNA_meth_AS"/>
</dbReference>
<dbReference type="PROSITE" id="PS51679">
    <property type="entry name" value="SAM_MT_C5"/>
    <property type="match status" value="1"/>
</dbReference>
<comment type="similarity">
    <text evidence="8 10">Belongs to the class I-like SAM-binding methyltransferase superfamily. C5-methyltransferase family.</text>
</comment>
<comment type="subcellular location">
    <subcellularLocation>
        <location evidence="1 8">Nucleus</location>
    </subcellularLocation>
</comment>
<evidence type="ECO:0000313" key="13">
    <source>
        <dbReference type="EMBL" id="KAF8404029.1"/>
    </source>
</evidence>
<evidence type="ECO:0000313" key="14">
    <source>
        <dbReference type="Proteomes" id="UP000655225"/>
    </source>
</evidence>
<dbReference type="SMART" id="SM00439">
    <property type="entry name" value="BAH"/>
    <property type="match status" value="2"/>
</dbReference>
<dbReference type="GO" id="GO:0003677">
    <property type="term" value="F:DNA binding"/>
    <property type="evidence" value="ECO:0007669"/>
    <property type="project" value="UniProtKB-KW"/>
</dbReference>
<gene>
    <name evidence="13" type="ORF">HHK36_008905</name>
</gene>
<evidence type="ECO:0000256" key="4">
    <source>
        <dbReference type="ARBA" id="ARBA00022691"/>
    </source>
</evidence>
<dbReference type="Proteomes" id="UP000655225">
    <property type="component" value="Unassembled WGS sequence"/>
</dbReference>
<comment type="caution">
    <text evidence="13">The sequence shown here is derived from an EMBL/GenBank/DDBJ whole genome shotgun (WGS) entry which is preliminary data.</text>
</comment>
<evidence type="ECO:0000256" key="1">
    <source>
        <dbReference type="ARBA" id="ARBA00004123"/>
    </source>
</evidence>
<dbReference type="Gene3D" id="2.30.30.490">
    <property type="match status" value="2"/>
</dbReference>
<dbReference type="GO" id="GO:0003886">
    <property type="term" value="F:DNA (cytosine-5-)-methyltransferase activity"/>
    <property type="evidence" value="ECO:0007669"/>
    <property type="project" value="UniProtKB-UniRule"/>
</dbReference>
<dbReference type="InterPro" id="IPR031303">
    <property type="entry name" value="C5_meth_CS"/>
</dbReference>
<dbReference type="Pfam" id="PF12047">
    <property type="entry name" value="DNMT1-RFD"/>
    <property type="match status" value="2"/>
</dbReference>
<dbReference type="InterPro" id="IPR050390">
    <property type="entry name" value="C5-Methyltransferase"/>
</dbReference>
<evidence type="ECO:0000256" key="10">
    <source>
        <dbReference type="PROSITE-ProRule" id="PRU01016"/>
    </source>
</evidence>
<dbReference type="CDD" id="cd04712">
    <property type="entry name" value="BAH_DCM_I"/>
    <property type="match status" value="1"/>
</dbReference>
<dbReference type="SUPFAM" id="SSF53335">
    <property type="entry name" value="S-adenosyl-L-methionine-dependent methyltransferases"/>
    <property type="match status" value="1"/>
</dbReference>
<dbReference type="GO" id="GO:0003682">
    <property type="term" value="F:chromatin binding"/>
    <property type="evidence" value="ECO:0007669"/>
    <property type="project" value="UniProtKB-UniRule"/>
</dbReference>
<keyword evidence="6 8" id="KW-0238">DNA-binding</keyword>
<evidence type="ECO:0000256" key="8">
    <source>
        <dbReference type="PIRNR" id="PIRNR037404"/>
    </source>
</evidence>
<dbReference type="EMBL" id="JABCRI010000006">
    <property type="protein sequence ID" value="KAF8404029.1"/>
    <property type="molecule type" value="Genomic_DNA"/>
</dbReference>
<keyword evidence="5" id="KW-0677">Repeat</keyword>
<organism evidence="13 14">
    <name type="scientific">Tetracentron sinense</name>
    <name type="common">Spur-leaf</name>
    <dbReference type="NCBI Taxonomy" id="13715"/>
    <lineage>
        <taxon>Eukaryota</taxon>
        <taxon>Viridiplantae</taxon>
        <taxon>Streptophyta</taxon>
        <taxon>Embryophyta</taxon>
        <taxon>Tracheophyta</taxon>
        <taxon>Spermatophyta</taxon>
        <taxon>Magnoliopsida</taxon>
        <taxon>Trochodendrales</taxon>
        <taxon>Trochodendraceae</taxon>
        <taxon>Tetracentron</taxon>
    </lineage>
</organism>
<feature type="domain" description="BAH" evidence="12">
    <location>
        <begin position="717"/>
        <end position="851"/>
    </location>
</feature>
<evidence type="ECO:0000256" key="5">
    <source>
        <dbReference type="ARBA" id="ARBA00022737"/>
    </source>
</evidence>
<dbReference type="InterPro" id="IPR022702">
    <property type="entry name" value="Cytosine_MeTrfase1_RFD"/>
</dbReference>
<dbReference type="GO" id="GO:0044027">
    <property type="term" value="P:negative regulation of gene expression via chromosomal CpG island methylation"/>
    <property type="evidence" value="ECO:0007669"/>
    <property type="project" value="TreeGrafter"/>
</dbReference>
<dbReference type="Pfam" id="PF01426">
    <property type="entry name" value="BAH"/>
    <property type="match status" value="2"/>
</dbReference>
<reference evidence="13 14" key="1">
    <citation type="submission" date="2020-04" db="EMBL/GenBank/DDBJ databases">
        <title>Plant Genome Project.</title>
        <authorList>
            <person name="Zhang R.-G."/>
        </authorList>
    </citation>
    <scope>NUCLEOTIDE SEQUENCE [LARGE SCALE GENOMIC DNA]</scope>
    <source>
        <strain evidence="13">YNK0</strain>
        <tissue evidence="13">Leaf</tissue>
    </source>
</reference>
<dbReference type="GO" id="GO:0005634">
    <property type="term" value="C:nucleus"/>
    <property type="evidence" value="ECO:0007669"/>
    <property type="project" value="UniProtKB-SubCell"/>
</dbReference>
<evidence type="ECO:0000256" key="3">
    <source>
        <dbReference type="ARBA" id="ARBA00022679"/>
    </source>
</evidence>
<comment type="catalytic activity">
    <reaction evidence="8">
        <text>a 2'-deoxycytidine in DNA + S-adenosyl-L-methionine = a 5-methyl-2'-deoxycytidine in DNA + S-adenosyl-L-homocysteine + H(+)</text>
        <dbReference type="Rhea" id="RHEA:13681"/>
        <dbReference type="Rhea" id="RHEA-COMP:11369"/>
        <dbReference type="Rhea" id="RHEA-COMP:11370"/>
        <dbReference type="ChEBI" id="CHEBI:15378"/>
        <dbReference type="ChEBI" id="CHEBI:57856"/>
        <dbReference type="ChEBI" id="CHEBI:59789"/>
        <dbReference type="ChEBI" id="CHEBI:85452"/>
        <dbReference type="ChEBI" id="CHEBI:85454"/>
        <dbReference type="EC" id="2.1.1.37"/>
    </reaction>
</comment>
<keyword evidence="2 8" id="KW-0489">Methyltransferase</keyword>
<dbReference type="PIRSF" id="PIRSF037404">
    <property type="entry name" value="DNMT1"/>
    <property type="match status" value="1"/>
</dbReference>
<dbReference type="PANTHER" id="PTHR10629">
    <property type="entry name" value="CYTOSINE-SPECIFIC METHYLTRANSFERASE"/>
    <property type="match status" value="1"/>
</dbReference>
<feature type="active site" evidence="9 10">
    <location>
        <position position="1176"/>
    </location>
</feature>
<feature type="compositionally biased region" description="Basic and acidic residues" evidence="11">
    <location>
        <begin position="1"/>
        <end position="15"/>
    </location>
</feature>
<dbReference type="InterPro" id="IPR001025">
    <property type="entry name" value="BAH_dom"/>
</dbReference>
<dbReference type="PROSITE" id="PS51038">
    <property type="entry name" value="BAH"/>
    <property type="match status" value="2"/>
</dbReference>
<sequence>MEADKAAKSDPKETTQNESESNEEPSGSQKVPQQATAYSEIEERSVQLFEKSSVVITKENFVNEEILAVQLTSGQDDPRPRRRLTDFILCDVKRIPQPFEMLKSNNVFISGTIVPLGGSSDTEKEKGIRCKHIGHVESWAISGFEEGSFVISVSTDIADYICDKPSTSYKGFYGDFIKKVCSLGELFIELSKYSDRKRYLSHDELLAEIVRSLSRSKNFSGWAPMKDFIFSQGDFIYNQLIGLNNQKPKKNGQIFAELPVLPALRDRSRMRVAFMRATMASSRWILKIRDEGEIMDQSSSSTCAAEENENVKLVKQLSQEEEHWQSMKQKKSQHLAPASNKFYLKIHEDEIANYYPPPSYYKMSIQEMDEYIVCHPNKLSRSTLYNWSLYNSDSRLISLELLPMKPVAEIDVAIYGSGFMAGSSDIGFHHNASPSQPSASASGAQNVNGIPIYLSAIKEWMIEYISSLFYISVRTDVAWYMLGKTSKQYRPWYEPVLKTAILAISIIKLLSNHCCISQLSFADVIERVSEFGLDHPAYISSTLVKVERFIVVHGQIILQLFGEHPNEMIKRCAFVTTLFEKMKERHHTKCVLKKEMNFNPRAAEAPVVSKRKVMQATTRLVKKIWGEYYSKYYPEDSTVEDVCQVKEDEEIKDEQVKNEENAEEEKFLVPEKPKKTHSLRKSNKSRFTRKEIRWDGKTIGKTCSGEALYKRAIVCGDVIAVKGALMVEVDNSEEIPAIYFVEYMFENSDGRKMIHGRGMQRGSQTILGNAANERELFLTNECMDFELGDIKQTVDLDIRLMPWGYQHRRDNANGDNIDRARADDRKWKGLPMEYYCKSLYWPERGAFFSLPFDSMGLGSGFCNSCKIKETHREKENFKTNSSNTGFTYKGSEFYVHDFVYVSPLPLAVDREDHANFRDGHSVGSKAYAVCHLLEIDIPKPPKQAVIVRRFFRPEDISAEKGYSSDIREVYYSEQILNVPVETIRGKCEVRKKLDLPSLGGPGIHDHIFFCEQLYDPAKGAIEQLPNHVRLWSSTRRVVGDSASSKEKCKEGENYSDTLDEQHDLIQEKNCLATLEIFAGCGGLTEGLKQSGVSLTKWVIESEPPAGASFSLNHPHSMTFNYNCNVILRAIMEACGDADDCISTSEDVELAARLGEDEINNLPMPGQVDFINGGPPCQSFSGMNRFNRSTCEVQCELILAFLSFADYFRPKFLLLENTTNFVTLNKGHTFPLTIASLLAMGYQVRFGILEAGAYGVSQSRKRAFIWAASPEETLPEWPEPMHVFAGPELKITLPGNVQYAAVRSTASGAPFRAITVRDTIGDLPAVGNRAADRNLAYKYEPVSWFQKIIRGYMLFLPDHIPKEMNELNFIRCQRVPKRAGADWHDLPDKKLRLSTGQIVDILPWYLPNTARRNNQWKGHFGRLDWEGNFPSIGDPQPLAKVGMCFHPEQDRVVTVRECARSLGFLDSYQFSGSIDCMYREIGNAVPPPLAFALGRKLKEAVDRKRST</sequence>
<proteinExistence type="inferred from homology"/>
<dbReference type="OMA" id="CFEIRTR"/>
<dbReference type="FunFam" id="3.40.50.150:FF:000128">
    <property type="entry name" value="DNA (cytosine-5)-methyltransferase"/>
    <property type="match status" value="1"/>
</dbReference>
<dbReference type="InterPro" id="IPR043151">
    <property type="entry name" value="BAH_sf"/>
</dbReference>
<feature type="domain" description="BAH" evidence="12">
    <location>
        <begin position="906"/>
        <end position="1025"/>
    </location>
</feature>
<evidence type="ECO:0000256" key="9">
    <source>
        <dbReference type="PIRSR" id="PIRSR037404-1"/>
    </source>
</evidence>
<evidence type="ECO:0000256" key="11">
    <source>
        <dbReference type="SAM" id="MobiDB-lite"/>
    </source>
</evidence>
<dbReference type="GO" id="GO:0032259">
    <property type="term" value="P:methylation"/>
    <property type="evidence" value="ECO:0007669"/>
    <property type="project" value="UniProtKB-KW"/>
</dbReference>
<feature type="compositionally biased region" description="Polar residues" evidence="11">
    <location>
        <begin position="25"/>
        <end position="37"/>
    </location>
</feature>
<keyword evidence="14" id="KW-1185">Reference proteome</keyword>
<dbReference type="PROSITE" id="PS00094">
    <property type="entry name" value="C5_MTASE_1"/>
    <property type="match status" value="1"/>
</dbReference>
<feature type="region of interest" description="Disordered" evidence="11">
    <location>
        <begin position="1"/>
        <end position="38"/>
    </location>
</feature>
<keyword evidence="4 8" id="KW-0949">S-adenosyl-L-methionine</keyword>
<keyword evidence="7 8" id="KW-0539">Nucleus</keyword>
<dbReference type="Pfam" id="PF00145">
    <property type="entry name" value="DNA_methylase"/>
    <property type="match status" value="1"/>
</dbReference>
<dbReference type="OrthoDB" id="5376140at2759"/>